<dbReference type="NCBIfam" id="NF003276">
    <property type="entry name" value="PRK04266.1-2"/>
    <property type="match status" value="1"/>
</dbReference>
<dbReference type="MGI" id="MGI:95486">
    <property type="gene designation" value="Fbl"/>
</dbReference>
<evidence type="ECO:0000256" key="10">
    <source>
        <dbReference type="SAM" id="MobiDB-lite"/>
    </source>
</evidence>
<dbReference type="GO" id="GO:0005730">
    <property type="term" value="C:nucleolus"/>
    <property type="evidence" value="ECO:0007669"/>
    <property type="project" value="UniProtKB-SubCell"/>
</dbReference>
<dbReference type="SUPFAM" id="SSF53335">
    <property type="entry name" value="S-adenosyl-L-methionine-dependent methyltransferases"/>
    <property type="match status" value="1"/>
</dbReference>
<dbReference type="SMART" id="SM01206">
    <property type="entry name" value="Fibrillarin"/>
    <property type="match status" value="1"/>
</dbReference>
<reference evidence="11" key="1">
    <citation type="journal article" date="1999" name="Methods Enzymol.">
        <title>High-efficiency full-length cDNA cloning.</title>
        <authorList>
            <person name="Carninci P."/>
            <person name="Hayashizaki Y."/>
        </authorList>
    </citation>
    <scope>NUCLEOTIDE SEQUENCE</scope>
    <source>
        <strain evidence="11">DBA/2</strain>
    </source>
</reference>
<evidence type="ECO:0008006" key="13">
    <source>
        <dbReference type="Google" id="ProtNLM"/>
    </source>
</evidence>
<evidence type="ECO:0000256" key="5">
    <source>
        <dbReference type="ARBA" id="ARBA00022679"/>
    </source>
</evidence>
<evidence type="ECO:0000256" key="6">
    <source>
        <dbReference type="ARBA" id="ARBA00022691"/>
    </source>
</evidence>
<dbReference type="GO" id="GO:0003723">
    <property type="term" value="F:RNA binding"/>
    <property type="evidence" value="ECO:0007669"/>
    <property type="project" value="UniProtKB-KW"/>
</dbReference>
<dbReference type="PANTHER" id="PTHR10335:SF4">
    <property type="entry name" value="RRNA 2'-O-METHYLTRANSFERASE FIBRILLARIN"/>
    <property type="match status" value="1"/>
</dbReference>
<evidence type="ECO:0000313" key="12">
    <source>
        <dbReference type="MGI" id="MGI:95486"/>
    </source>
</evidence>
<evidence type="ECO:0000256" key="3">
    <source>
        <dbReference type="ARBA" id="ARBA00022552"/>
    </source>
</evidence>
<evidence type="ECO:0000256" key="9">
    <source>
        <dbReference type="ARBA" id="ARBA00023274"/>
    </source>
</evidence>
<evidence type="ECO:0000256" key="8">
    <source>
        <dbReference type="ARBA" id="ARBA00023242"/>
    </source>
</evidence>
<dbReference type="AlphaFoldDB" id="Q3UJS2"/>
<dbReference type="FunFam" id="3.40.50.150:FF:000001">
    <property type="entry name" value="Fibrillarin like 1"/>
    <property type="match status" value="1"/>
</dbReference>
<reference evidence="11" key="4">
    <citation type="journal article" date="2001" name="Nature">
        <title>Functional annotation of a full-length mouse cDNA collection.</title>
        <authorList>
            <consortium name="The RIKEN Genome Exploration Research Group Phase II Team and the FANTOM Consortium"/>
        </authorList>
    </citation>
    <scope>NUCLEOTIDE SEQUENCE</scope>
    <source>
        <strain evidence="11">DBA/2</strain>
    </source>
</reference>
<dbReference type="Gene3D" id="3.40.50.150">
    <property type="entry name" value="Vaccinia Virus protein VP39"/>
    <property type="match status" value="1"/>
</dbReference>
<comment type="similarity">
    <text evidence="2">Belongs to the methyltransferase superfamily. Fibrillarin family.</text>
</comment>
<evidence type="ECO:0000313" key="11">
    <source>
        <dbReference type="EMBL" id="BAE27083.1"/>
    </source>
</evidence>
<evidence type="ECO:0000256" key="2">
    <source>
        <dbReference type="ARBA" id="ARBA00010632"/>
    </source>
</evidence>
<keyword evidence="3" id="KW-0698">rRNA processing</keyword>
<dbReference type="EMBL" id="AK146328">
    <property type="protein sequence ID" value="BAE27083.1"/>
    <property type="molecule type" value="mRNA"/>
</dbReference>
<dbReference type="InterPro" id="IPR000692">
    <property type="entry name" value="Fibrillarin"/>
</dbReference>
<evidence type="ECO:0000256" key="1">
    <source>
        <dbReference type="ARBA" id="ARBA00004604"/>
    </source>
</evidence>
<reference evidence="11" key="3">
    <citation type="journal article" date="2000" name="Genome Res.">
        <title>RIKEN integrated sequence analysis (RISA) system--384-format sequencing pipeline with 384 multicapillary sequencer.</title>
        <authorList>
            <person name="Shibata K."/>
            <person name="Itoh M."/>
            <person name="Aizawa K."/>
            <person name="Nagaoka S."/>
            <person name="Sasaki N."/>
            <person name="Carninci P."/>
            <person name="Konno H."/>
            <person name="Akiyama J."/>
            <person name="Nishi K."/>
            <person name="Kitsunai T."/>
            <person name="Tashiro H."/>
            <person name="Itoh M."/>
            <person name="Sumi N."/>
            <person name="Ishii Y."/>
            <person name="Nakamura S."/>
            <person name="Hazama M."/>
            <person name="Nishine T."/>
            <person name="Harada A."/>
            <person name="Yamamoto R."/>
            <person name="Matsumoto H."/>
            <person name="Sakaguchi S."/>
            <person name="Ikegami T."/>
            <person name="Kashiwagi K."/>
            <person name="Fujiwake S."/>
            <person name="Inoue K."/>
            <person name="Togawa Y."/>
            <person name="Izawa M."/>
            <person name="Ohara E."/>
            <person name="Watahiki M."/>
            <person name="Yoneda Y."/>
            <person name="Ishikawa T."/>
            <person name="Ozawa K."/>
            <person name="Tanaka T."/>
            <person name="Matsuura S."/>
            <person name="Kawai J."/>
            <person name="Okazaki Y."/>
            <person name="Muramatsu M."/>
            <person name="Inoue Y."/>
            <person name="Kira A."/>
            <person name="Hayashizaki Y."/>
        </authorList>
    </citation>
    <scope>NUCLEOTIDE SEQUENCE</scope>
    <source>
        <strain evidence="11">DBA/2</strain>
    </source>
</reference>
<organism evidence="11">
    <name type="scientific">Mus musculus</name>
    <name type="common">Mouse</name>
    <dbReference type="NCBI Taxonomy" id="10090"/>
    <lineage>
        <taxon>Eukaryota</taxon>
        <taxon>Metazoa</taxon>
        <taxon>Chordata</taxon>
        <taxon>Craniata</taxon>
        <taxon>Vertebrata</taxon>
        <taxon>Euteleostomi</taxon>
        <taxon>Mammalia</taxon>
        <taxon>Eutheria</taxon>
        <taxon>Euarchontoglires</taxon>
        <taxon>Glires</taxon>
        <taxon>Rodentia</taxon>
        <taxon>Myomorpha</taxon>
        <taxon>Muroidea</taxon>
        <taxon>Muridae</taxon>
        <taxon>Murinae</taxon>
        <taxon>Mus</taxon>
        <taxon>Mus</taxon>
    </lineage>
</organism>
<reference evidence="11" key="8">
    <citation type="journal article" date="2005" name="Science">
        <title>Antisense Transcription in the Mammalian Transcriptome.</title>
        <authorList>
            <consortium name="RIKEN Genome Exploration Research Group and Genome Science Group (Genome Network Project Core Group) and the FANTOM Consortium"/>
        </authorList>
    </citation>
    <scope>NUCLEOTIDE SEQUENCE</scope>
    <source>
        <strain evidence="11">DBA/2</strain>
    </source>
</reference>
<evidence type="ECO:0000256" key="7">
    <source>
        <dbReference type="ARBA" id="ARBA00022884"/>
    </source>
</evidence>
<reference evidence="11" key="6">
    <citation type="submission" date="2004-03" db="EMBL/GenBank/DDBJ databases">
        <authorList>
            <person name="Arakawa T."/>
            <person name="Carninci P."/>
            <person name="Fukuda S."/>
            <person name="Hashizume W."/>
            <person name="Hayashida K."/>
            <person name="Hori F."/>
            <person name="Iida J."/>
            <person name="Imamura K."/>
            <person name="Imotani K."/>
            <person name="Itoh M."/>
            <person name="Kanagawa S."/>
            <person name="Kawai J."/>
            <person name="Kojima M."/>
            <person name="Konno H."/>
            <person name="Murata M."/>
            <person name="Nakamura M."/>
            <person name="Ninomiya N."/>
            <person name="Nishiyori H."/>
            <person name="Nomura K."/>
            <person name="Ohno M."/>
            <person name="Sakazume N."/>
            <person name="Sano H."/>
            <person name="Sasaki D."/>
            <person name="Shibata K."/>
            <person name="Shiraki T."/>
            <person name="Tagami M."/>
            <person name="Tagami Y."/>
            <person name="Waki K."/>
            <person name="Watahiki A."/>
            <person name="Muramatsu M."/>
            <person name="Hayashizaki Y."/>
        </authorList>
    </citation>
    <scope>NUCLEOTIDE SEQUENCE</scope>
    <source>
        <strain evidence="11">DBA/2</strain>
    </source>
</reference>
<sequence>MKPGFRPRGGGFGGRGGFGDRGGRGGGRGGRGGFGGGRGGFGGGGRGRGGGGGGFRGRGGGGGRGGGFQSGGNRGRGGGRGGKRGNQSGKNVMVEPHRHEGVFICRGKEDALVTKNLVPGESVYGEKRVSISEGDDKIEYRAWNPFRSKLAAAILGGVDQIHIKPGAKVLYLGAASGTTVSHVSDIVGPDGLVYAVEFSHRSGRDLINLAKKRTNIIPVIEDARHPHKYRMLIAMVDVIFADVAQPDQTRIVALNAHTFLRNGGHFVISIKANCIDSTASAEAVFASEVKKMQQENMKPQEQLTLEPYERDHAVVVGVYRPPPKVKN</sequence>
<reference evidence="11" key="2">
    <citation type="journal article" date="2000" name="Genome Res.">
        <title>Normalization and subtraction of cap-trapper-selected cDNAs to prepare full-length cDNA libraries for rapid discovery of new genes.</title>
        <authorList>
            <person name="Carninci P."/>
            <person name="Shibata Y."/>
            <person name="Hayatsu N."/>
            <person name="Sugahara Y."/>
            <person name="Shibata K."/>
            <person name="Itoh M."/>
            <person name="Konno H."/>
            <person name="Okazaki Y."/>
            <person name="Muramatsu M."/>
            <person name="Hayashizaki Y."/>
        </authorList>
    </citation>
    <scope>NUCLEOTIDE SEQUENCE</scope>
    <source>
        <strain evidence="11">DBA/2</strain>
    </source>
</reference>
<feature type="compositionally biased region" description="Gly residues" evidence="10">
    <location>
        <begin position="7"/>
        <end position="80"/>
    </location>
</feature>
<dbReference type="FunFam" id="3.30.200.20:FF:000056">
    <property type="entry name" value="Fibrillarin like 1"/>
    <property type="match status" value="1"/>
</dbReference>
<dbReference type="AGR" id="MGI:95486"/>
<keyword evidence="6" id="KW-0949">S-adenosyl-L-methionine</keyword>
<dbReference type="SwissPalm" id="Q3UJS2"/>
<feature type="region of interest" description="Disordered" evidence="10">
    <location>
        <begin position="1"/>
        <end position="95"/>
    </location>
</feature>
<dbReference type="GO" id="GO:0008168">
    <property type="term" value="F:methyltransferase activity"/>
    <property type="evidence" value="ECO:0007669"/>
    <property type="project" value="UniProtKB-KW"/>
</dbReference>
<gene>
    <name evidence="12" type="primary">Fbl</name>
</gene>
<keyword evidence="8" id="KW-0539">Nucleus</keyword>
<dbReference type="HAMAP" id="MF_00351">
    <property type="entry name" value="RNA_methyltransf_FlpA"/>
    <property type="match status" value="1"/>
</dbReference>
<evidence type="ECO:0000256" key="4">
    <source>
        <dbReference type="ARBA" id="ARBA00022603"/>
    </source>
</evidence>
<dbReference type="Pfam" id="PF01269">
    <property type="entry name" value="Fibrillarin"/>
    <property type="match status" value="1"/>
</dbReference>
<dbReference type="PRINTS" id="PR00052">
    <property type="entry name" value="FIBRILLARIN"/>
</dbReference>
<dbReference type="InterPro" id="IPR029063">
    <property type="entry name" value="SAM-dependent_MTases_sf"/>
</dbReference>
<reference evidence="11" key="7">
    <citation type="journal article" date="2005" name="Science">
        <title>The Transcriptional Landscape of the Mammalian Genome.</title>
        <authorList>
            <consortium name="The FANTOM Consortium"/>
            <consortium name="Riken Genome Exploration Research Group and Genome Science Group (Genome Network Project Core Group)"/>
        </authorList>
    </citation>
    <scope>NUCLEOTIDE SEQUENCE</scope>
    <source>
        <strain evidence="11">DBA/2</strain>
    </source>
</reference>
<comment type="subcellular location">
    <subcellularLocation>
        <location evidence="1">Nucleus</location>
        <location evidence="1">Nucleolus</location>
    </subcellularLocation>
</comment>
<dbReference type="PROSITE" id="PS00566">
    <property type="entry name" value="FIBRILLARIN"/>
    <property type="match status" value="1"/>
</dbReference>
<name>Q3UJS2_MOUSE</name>
<dbReference type="GO" id="GO:0006364">
    <property type="term" value="P:rRNA processing"/>
    <property type="evidence" value="ECO:0007669"/>
    <property type="project" value="UniProtKB-KW"/>
</dbReference>
<keyword evidence="7" id="KW-0694">RNA-binding</keyword>
<proteinExistence type="evidence at transcript level"/>
<accession>Q3UJS2</accession>
<dbReference type="GO" id="GO:1990904">
    <property type="term" value="C:ribonucleoprotein complex"/>
    <property type="evidence" value="ECO:0007669"/>
    <property type="project" value="UniProtKB-KW"/>
</dbReference>
<protein>
    <recommendedName>
        <fullName evidence="13">rRNA 2'-O-methyltransferase fibrillarin</fullName>
    </recommendedName>
</protein>
<reference evidence="11" key="5">
    <citation type="journal article" date="2002" name="Nature">
        <title>Analysis of the mouse transcriptome based on functional annotation of 60,770 full-length cDNAs.</title>
        <authorList>
            <consortium name="The FANTOM Consortium and the RIKEN Genome Exploration Research Group Phase I and II Team"/>
        </authorList>
    </citation>
    <scope>NUCLEOTIDE SEQUENCE</scope>
    <source>
        <strain evidence="11">DBA/2</strain>
    </source>
</reference>
<dbReference type="InterPro" id="IPR020813">
    <property type="entry name" value="Fibrillarin_CS"/>
</dbReference>
<dbReference type="GO" id="GO:0032259">
    <property type="term" value="P:methylation"/>
    <property type="evidence" value="ECO:0007669"/>
    <property type="project" value="UniProtKB-KW"/>
</dbReference>
<dbReference type="PANTHER" id="PTHR10335">
    <property type="entry name" value="RRNA 2-O-METHYLTRANSFERASE FIBRILLARIN"/>
    <property type="match status" value="1"/>
</dbReference>
<keyword evidence="4" id="KW-0489">Methyltransferase</keyword>
<keyword evidence="5" id="KW-0808">Transferase</keyword>
<keyword evidence="9" id="KW-0687">Ribonucleoprotein</keyword>
<dbReference type="Gene3D" id="3.30.200.20">
    <property type="entry name" value="Phosphorylase Kinase, domain 1"/>
    <property type="match status" value="1"/>
</dbReference>